<dbReference type="EMBL" id="CP054698">
    <property type="protein sequence ID" value="QMS89345.1"/>
    <property type="molecule type" value="Genomic_DNA"/>
</dbReference>
<evidence type="ECO:0000313" key="1">
    <source>
        <dbReference type="EMBL" id="QMS89345.1"/>
    </source>
</evidence>
<dbReference type="Proteomes" id="UP000514713">
    <property type="component" value="Chromosome"/>
</dbReference>
<keyword evidence="2" id="KW-1185">Reference proteome</keyword>
<proteinExistence type="predicted"/>
<dbReference type="RefSeq" id="WP_181932369.1">
    <property type="nucleotide sequence ID" value="NZ_CP054698.1"/>
</dbReference>
<sequence length="442" mass="50837">MPNSTDLLANLYNAFNPFEPLPAGDPKYVDCQDVRGDADILQELGNRMQLANTNTCQLYSGHRGAGKSTELLRLKKYLENRKFYVVYFAADEEDIDSEDAQYTDILLACTRRLLKDLKGIASPRPILDWLKDRWVDLKDLALTPIEFEKMAVEVQLAQFAKLTANLRAVPELRQKIRQKIDPHTVTLIQVLNEFLVDAKQHLPNGYNKLAVIVDNLDRMVLVKDGDGRTNYEEVFLDRSEQLQALDCHLIYTVPTSMVYSTRATDLRDIYGDPQILPMIMVNTLKGDIYQPGLKKVKEVIKKRVRQIAPELSLETEIFDSPQTLDRLCLMSGGHVRNLLLLTQDAIGRSEELPVSEKAVRRAITQARDTYRRAVENHQWCLLAEVSCSKRIINDDLYRSLMYNRCLLEYRYLDDDGEMQRWYDIHPLIQGIPEFKEAVAKLS</sequence>
<gene>
    <name evidence="1" type="ORF">HUN01_17805</name>
</gene>
<organism evidence="1 2">
    <name type="scientific">Nostoc edaphicum CCNP1411</name>
    <dbReference type="NCBI Taxonomy" id="1472755"/>
    <lineage>
        <taxon>Bacteria</taxon>
        <taxon>Bacillati</taxon>
        <taxon>Cyanobacteriota</taxon>
        <taxon>Cyanophyceae</taxon>
        <taxon>Nostocales</taxon>
        <taxon>Nostocaceae</taxon>
        <taxon>Nostoc</taxon>
    </lineage>
</organism>
<accession>A0A7D7QN66</accession>
<keyword evidence="1" id="KW-0067">ATP-binding</keyword>
<evidence type="ECO:0000313" key="2">
    <source>
        <dbReference type="Proteomes" id="UP000514713"/>
    </source>
</evidence>
<keyword evidence="1" id="KW-0547">Nucleotide-binding</keyword>
<dbReference type="GO" id="GO:0005524">
    <property type="term" value="F:ATP binding"/>
    <property type="evidence" value="ECO:0007669"/>
    <property type="project" value="UniProtKB-KW"/>
</dbReference>
<reference evidence="2" key="1">
    <citation type="submission" date="2020-06" db="EMBL/GenBank/DDBJ databases">
        <title>Nostoc edaphicum CCNP1411 genome.</title>
        <authorList>
            <person name="Fidor A."/>
            <person name="Grabski M."/>
            <person name="Gawor J."/>
            <person name="Gromadka R."/>
            <person name="Wegrzyn G."/>
            <person name="Mazur-Marzec H."/>
        </authorList>
    </citation>
    <scope>NUCLEOTIDE SEQUENCE [LARGE SCALE GENOMIC DNA]</scope>
    <source>
        <strain evidence="2">CCNP1411</strain>
    </source>
</reference>
<dbReference type="AlphaFoldDB" id="A0A7D7QN66"/>
<protein>
    <submittedName>
        <fullName evidence="1">ATP-binding protein</fullName>
    </submittedName>
</protein>
<name>A0A7D7QN66_9NOSO</name>
<dbReference type="KEGG" id="ned:HUN01_17805"/>